<feature type="transmembrane region" description="Helical" evidence="2">
    <location>
        <begin position="169"/>
        <end position="187"/>
    </location>
</feature>
<dbReference type="OrthoDB" id="3855580at2"/>
<accession>A0A5B0AR07</accession>
<keyword evidence="4" id="KW-1185">Reference proteome</keyword>
<comment type="caution">
    <text evidence="3">The sequence shown here is derived from an EMBL/GenBank/DDBJ whole genome shotgun (WGS) entry which is preliminary data.</text>
</comment>
<feature type="region of interest" description="Disordered" evidence="1">
    <location>
        <begin position="22"/>
        <end position="49"/>
    </location>
</feature>
<dbReference type="Proteomes" id="UP000324965">
    <property type="component" value="Unassembled WGS sequence"/>
</dbReference>
<evidence type="ECO:0000313" key="4">
    <source>
        <dbReference type="Proteomes" id="UP000324965"/>
    </source>
</evidence>
<proteinExistence type="predicted"/>
<keyword evidence="2" id="KW-1133">Transmembrane helix</keyword>
<feature type="transmembrane region" description="Helical" evidence="2">
    <location>
        <begin position="224"/>
        <end position="243"/>
    </location>
</feature>
<protein>
    <submittedName>
        <fullName evidence="3">DUF2637 domain-containing protein</fullName>
    </submittedName>
</protein>
<evidence type="ECO:0000313" key="3">
    <source>
        <dbReference type="EMBL" id="KAA0932164.1"/>
    </source>
</evidence>
<sequence length="270" mass="29067">MRPMADGSRNSVNDDYAHFFVPDGHAGTGDGRHRGPVDTGYEAPAADPLDSAWDPVEEMTYLLQDAVSAERAASVPRPRDGTAPPITLTGDPIDNLAALTTELPPIRPHPSGHRKVRVRKLRFTWVQTVSFLIAALAAAVVSMVSVFGGMVSYGPLRHVAFLTGSGTSVWWPLLVYGPWTVASLSVLRAALHRRRAVHSWLVVLLFSSVAMALCVAQADRTFTGVAAAVLPAVAALSCFQQLVRQITMTRPARRSLRGRRRAAGGATVTR</sequence>
<dbReference type="EMBL" id="VDFC01000046">
    <property type="protein sequence ID" value="KAA0932164.1"/>
    <property type="molecule type" value="Genomic_DNA"/>
</dbReference>
<reference evidence="3 4" key="1">
    <citation type="submission" date="2019-05" db="EMBL/GenBank/DDBJ databases">
        <authorList>
            <person name="Hariharan J."/>
            <person name="Choudoir M.J."/>
            <person name="Diebold P."/>
            <person name="Panke-Buisse K."/>
            <person name="Buckley D.H."/>
        </authorList>
    </citation>
    <scope>NUCLEOTIDE SEQUENCE [LARGE SCALE GENOMIC DNA]</scope>
    <source>
        <strain evidence="3 4">SUN51</strain>
    </source>
</reference>
<dbReference type="Pfam" id="PF10935">
    <property type="entry name" value="DUF2637"/>
    <property type="match status" value="1"/>
</dbReference>
<evidence type="ECO:0000256" key="1">
    <source>
        <dbReference type="SAM" id="MobiDB-lite"/>
    </source>
</evidence>
<feature type="transmembrane region" description="Helical" evidence="2">
    <location>
        <begin position="199"/>
        <end position="218"/>
    </location>
</feature>
<keyword evidence="2" id="KW-0812">Transmembrane</keyword>
<name>A0A5B0AR07_9ACTN</name>
<dbReference type="InterPro" id="IPR021235">
    <property type="entry name" value="DUF2637"/>
</dbReference>
<organism evidence="3 4">
    <name type="scientific">Streptomyces apricus</name>
    <dbReference type="NCBI Taxonomy" id="1828112"/>
    <lineage>
        <taxon>Bacteria</taxon>
        <taxon>Bacillati</taxon>
        <taxon>Actinomycetota</taxon>
        <taxon>Actinomycetes</taxon>
        <taxon>Kitasatosporales</taxon>
        <taxon>Streptomycetaceae</taxon>
        <taxon>Streptomyces</taxon>
    </lineage>
</organism>
<feature type="transmembrane region" description="Helical" evidence="2">
    <location>
        <begin position="123"/>
        <end position="149"/>
    </location>
</feature>
<gene>
    <name evidence="3" type="ORF">FGF04_25540</name>
</gene>
<dbReference type="AlphaFoldDB" id="A0A5B0AR07"/>
<evidence type="ECO:0000256" key="2">
    <source>
        <dbReference type="SAM" id="Phobius"/>
    </source>
</evidence>
<keyword evidence="2" id="KW-0472">Membrane</keyword>